<sequence>MTEDNKQKEVRLKKELAKVKTDNANEMRRVTKSRDYSIGGTPPDTTHKAKTSSRDVPDVVLLPSHKRGKKENIPF</sequence>
<evidence type="ECO:0000313" key="3">
    <source>
        <dbReference type="Proteomes" id="UP001157002"/>
    </source>
</evidence>
<dbReference type="GeneID" id="80545129"/>
<dbReference type="KEGG" id="vg:80545129"/>
<dbReference type="RefSeq" id="YP_010806168.1">
    <property type="nucleotide sequence ID" value="NC_077214.1"/>
</dbReference>
<protein>
    <submittedName>
        <fullName evidence="2">Uncharacterized protein</fullName>
    </submittedName>
</protein>
<organism evidence="2 3">
    <name type="scientific">Poseidoniales virus YSH_150918</name>
    <dbReference type="NCBI Taxonomy" id="3071324"/>
    <lineage>
        <taxon>Viruses</taxon>
        <taxon>Duplodnaviria</taxon>
        <taxon>Heunggongvirae</taxon>
        <taxon>Uroviricota</taxon>
        <taxon>Caudoviricetes</taxon>
        <taxon>Magrovirales</taxon>
        <taxon>Aoguangviridae</taxon>
        <taxon>Aobingvirus</taxon>
        <taxon>Aobingvirus yangshanense</taxon>
    </lineage>
</organism>
<proteinExistence type="predicted"/>
<feature type="region of interest" description="Disordered" evidence="1">
    <location>
        <begin position="33"/>
        <end position="56"/>
    </location>
</feature>
<dbReference type="Proteomes" id="UP001157002">
    <property type="component" value="Segment"/>
</dbReference>
<accession>A0A976YFD1</accession>
<reference evidence="2 3" key="1">
    <citation type="submission" date="2022-05" db="EMBL/GenBank/DDBJ databases">
        <title>Diverse viruses of marine archaea discovered using metagenomics.</title>
        <authorList>
            <person name="Zhou Y."/>
        </authorList>
    </citation>
    <scope>NUCLEOTIDE SEQUENCE [LARGE SCALE GENOMIC DNA]</scope>
    <source>
        <strain evidence="2">YSH_150918</strain>
    </source>
</reference>
<keyword evidence="3" id="KW-1185">Reference proteome</keyword>
<evidence type="ECO:0000256" key="1">
    <source>
        <dbReference type="SAM" id="MobiDB-lite"/>
    </source>
</evidence>
<name>A0A976YFD1_9CAUD</name>
<evidence type="ECO:0000313" key="2">
    <source>
        <dbReference type="EMBL" id="UVF62577.1"/>
    </source>
</evidence>
<dbReference type="EMBL" id="ON649702">
    <property type="protein sequence ID" value="UVF62577.1"/>
    <property type="molecule type" value="Genomic_DNA"/>
</dbReference>